<name>A0ABD0V5T7_DENTH</name>
<organism evidence="1 2">
    <name type="scientific">Dendrobium thyrsiflorum</name>
    <name type="common">Pinecone-like raceme dendrobium</name>
    <name type="synonym">Orchid</name>
    <dbReference type="NCBI Taxonomy" id="117978"/>
    <lineage>
        <taxon>Eukaryota</taxon>
        <taxon>Viridiplantae</taxon>
        <taxon>Streptophyta</taxon>
        <taxon>Embryophyta</taxon>
        <taxon>Tracheophyta</taxon>
        <taxon>Spermatophyta</taxon>
        <taxon>Magnoliopsida</taxon>
        <taxon>Liliopsida</taxon>
        <taxon>Asparagales</taxon>
        <taxon>Orchidaceae</taxon>
        <taxon>Epidendroideae</taxon>
        <taxon>Malaxideae</taxon>
        <taxon>Dendrobiinae</taxon>
        <taxon>Dendrobium</taxon>
    </lineage>
</organism>
<accession>A0ABD0V5T7</accession>
<sequence length="146" mass="17216">MDSYFKWYNISEARKVRFAEMKLTDLHLVIATLTICVSYRDGELSTRDLQKMVQALPQYSEQIDKLSLHVESTQLKEKFYKPVFSPWMADPERDFGFIYNDQGFVNILRLPFFDLNPEVDDSVKEYVERIIFTLSNAIKEQLSTVQ</sequence>
<proteinExistence type="predicted"/>
<dbReference type="Proteomes" id="UP001552299">
    <property type="component" value="Unassembled WGS sequence"/>
</dbReference>
<evidence type="ECO:0000313" key="1">
    <source>
        <dbReference type="EMBL" id="KAL0920440.1"/>
    </source>
</evidence>
<evidence type="ECO:0000313" key="2">
    <source>
        <dbReference type="Proteomes" id="UP001552299"/>
    </source>
</evidence>
<keyword evidence="2" id="KW-1185">Reference proteome</keyword>
<protein>
    <submittedName>
        <fullName evidence="1">Uncharacterized protein</fullName>
    </submittedName>
</protein>
<reference evidence="1 2" key="1">
    <citation type="journal article" date="2024" name="Plant Biotechnol. J.">
        <title>Dendrobium thyrsiflorum genome and its molecular insights into genes involved in important horticultural traits.</title>
        <authorList>
            <person name="Chen B."/>
            <person name="Wang J.Y."/>
            <person name="Zheng P.J."/>
            <person name="Li K.L."/>
            <person name="Liang Y.M."/>
            <person name="Chen X.F."/>
            <person name="Zhang C."/>
            <person name="Zhao X."/>
            <person name="He X."/>
            <person name="Zhang G.Q."/>
            <person name="Liu Z.J."/>
            <person name="Xu Q."/>
        </authorList>
    </citation>
    <scope>NUCLEOTIDE SEQUENCE [LARGE SCALE GENOMIC DNA]</scope>
    <source>
        <strain evidence="1">GZMU011</strain>
    </source>
</reference>
<gene>
    <name evidence="1" type="ORF">M5K25_009578</name>
</gene>
<dbReference type="InterPro" id="IPR036045">
    <property type="entry name" value="Sec1-like_sf"/>
</dbReference>
<comment type="caution">
    <text evidence="1">The sequence shown here is derived from an EMBL/GenBank/DDBJ whole genome shotgun (WGS) entry which is preliminary data.</text>
</comment>
<dbReference type="AlphaFoldDB" id="A0ABD0V5T7"/>
<dbReference type="Gene3D" id="3.90.830.10">
    <property type="entry name" value="Syntaxin Binding Protein 1, Chain A, domain 2"/>
    <property type="match status" value="1"/>
</dbReference>
<dbReference type="InterPro" id="IPR043127">
    <property type="entry name" value="Sec-1-like_dom3a"/>
</dbReference>
<dbReference type="SUPFAM" id="SSF56815">
    <property type="entry name" value="Sec1/munc18-like (SM) proteins"/>
    <property type="match status" value="1"/>
</dbReference>
<dbReference type="EMBL" id="JANQDX010000008">
    <property type="protein sequence ID" value="KAL0920440.1"/>
    <property type="molecule type" value="Genomic_DNA"/>
</dbReference>